<evidence type="ECO:0000313" key="2">
    <source>
        <dbReference type="Proteomes" id="UP000009374"/>
    </source>
</evidence>
<sequence length="63" mass="6885">MKCHVCGGNMEPQVTDMPFKLSTRTIAILKEFPVFQCGHCGEHAIEDLIMEGGPIVAEDQPSP</sequence>
<evidence type="ECO:0000313" key="1">
    <source>
        <dbReference type="EMBL" id="EES51715.1"/>
    </source>
</evidence>
<proteinExistence type="predicted"/>
<name>C6I096_9BACT</name>
<accession>C6I096</accession>
<dbReference type="Proteomes" id="UP000009374">
    <property type="component" value="Unassembled WGS sequence"/>
</dbReference>
<dbReference type="Gene3D" id="3.10.20.860">
    <property type="match status" value="1"/>
</dbReference>
<organism evidence="1 2">
    <name type="scientific">Leptospirillum ferrodiazotrophum</name>
    <dbReference type="NCBI Taxonomy" id="412449"/>
    <lineage>
        <taxon>Bacteria</taxon>
        <taxon>Pseudomonadati</taxon>
        <taxon>Nitrospirota</taxon>
        <taxon>Nitrospiria</taxon>
        <taxon>Nitrospirales</taxon>
        <taxon>Nitrospiraceae</taxon>
        <taxon>Leptospirillum</taxon>
    </lineage>
</organism>
<dbReference type="NCBIfam" id="TIGR03831">
    <property type="entry name" value="YgiT_finger"/>
    <property type="match status" value="1"/>
</dbReference>
<dbReference type="AlphaFoldDB" id="C6I096"/>
<evidence type="ECO:0008006" key="3">
    <source>
        <dbReference type="Google" id="ProtNLM"/>
    </source>
</evidence>
<reference evidence="1 2" key="1">
    <citation type="journal article" date="2009" name="Appl. Environ. Microbiol.">
        <title>Community genomic and proteomic analyses of chemoautotrophic iron-oxidizing "Leptospirillum rubarum" (Group II) and "Leptospirillum ferrodiazotrophum" (Group III) bacteria in acid mine drainage biofilms.</title>
        <authorList>
            <person name="Goltsman D.S."/>
            <person name="Denef V.J."/>
            <person name="Singer S.W."/>
            <person name="VerBerkmoes N.C."/>
            <person name="Lefsrud M."/>
            <person name="Mueller R.S."/>
            <person name="Dick G.J."/>
            <person name="Sun C.L."/>
            <person name="Wheeler K.E."/>
            <person name="Zemla A."/>
            <person name="Baker B.J."/>
            <person name="Hauser L."/>
            <person name="Land M."/>
            <person name="Shah M.B."/>
            <person name="Thelen M.P."/>
            <person name="Hettich R.L."/>
            <person name="Banfield J.F."/>
        </authorList>
    </citation>
    <scope>NUCLEOTIDE SEQUENCE [LARGE SCALE GENOMIC DNA]</scope>
</reference>
<dbReference type="EMBL" id="GG693886">
    <property type="protein sequence ID" value="EES51715.1"/>
    <property type="molecule type" value="Genomic_DNA"/>
</dbReference>
<protein>
    <recommendedName>
        <fullName evidence="3">YgiT-type zinc finger protein</fullName>
    </recommendedName>
</protein>
<keyword evidence="2" id="KW-1185">Reference proteome</keyword>
<dbReference type="InterPro" id="IPR022453">
    <property type="entry name" value="Znf_MqsA-type"/>
</dbReference>
<gene>
    <name evidence="1" type="ORF">UBAL3_95660006a</name>
</gene>